<reference evidence="1" key="2">
    <citation type="submission" date="2025-09" db="UniProtKB">
        <authorList>
            <consortium name="EnsemblPlants"/>
        </authorList>
    </citation>
    <scope>IDENTIFICATION</scope>
</reference>
<reference evidence="1" key="1">
    <citation type="submission" date="2021-05" db="EMBL/GenBank/DDBJ databases">
        <authorList>
            <person name="Scholz U."/>
            <person name="Mascher M."/>
            <person name="Fiebig A."/>
        </authorList>
    </citation>
    <scope>NUCLEOTIDE SEQUENCE [LARGE SCALE GENOMIC DNA]</scope>
</reference>
<name>A0ACD5XLP4_AVESA</name>
<accession>A0ACD5XLP4</accession>
<evidence type="ECO:0000313" key="2">
    <source>
        <dbReference type="Proteomes" id="UP001732700"/>
    </source>
</evidence>
<evidence type="ECO:0000313" key="1">
    <source>
        <dbReference type="EnsemblPlants" id="AVESA.00010b.r2.5AG0809120.1.CDS"/>
    </source>
</evidence>
<dbReference type="EnsemblPlants" id="AVESA.00010b.r2.5AG0809120.1">
    <property type="protein sequence ID" value="AVESA.00010b.r2.5AG0809120.1.CDS"/>
    <property type="gene ID" value="AVESA.00010b.r2.5AG0809120"/>
</dbReference>
<organism evidence="1 2">
    <name type="scientific">Avena sativa</name>
    <name type="common">Oat</name>
    <dbReference type="NCBI Taxonomy" id="4498"/>
    <lineage>
        <taxon>Eukaryota</taxon>
        <taxon>Viridiplantae</taxon>
        <taxon>Streptophyta</taxon>
        <taxon>Embryophyta</taxon>
        <taxon>Tracheophyta</taxon>
        <taxon>Spermatophyta</taxon>
        <taxon>Magnoliopsida</taxon>
        <taxon>Liliopsida</taxon>
        <taxon>Poales</taxon>
        <taxon>Poaceae</taxon>
        <taxon>BOP clade</taxon>
        <taxon>Pooideae</taxon>
        <taxon>Poodae</taxon>
        <taxon>Poeae</taxon>
        <taxon>Poeae Chloroplast Group 1 (Aveneae type)</taxon>
        <taxon>Aveninae</taxon>
        <taxon>Avena</taxon>
    </lineage>
</organism>
<proteinExistence type="predicted"/>
<keyword evidence="2" id="KW-1185">Reference proteome</keyword>
<dbReference type="Proteomes" id="UP001732700">
    <property type="component" value="Chromosome 5A"/>
</dbReference>
<protein>
    <submittedName>
        <fullName evidence="1">Uncharacterized protein</fullName>
    </submittedName>
</protein>
<sequence length="340" mass="38251">MWTHSSDTPVACRSRLHRRIYSSQQLAARAPDLANTRRGIAMAFSSSSRHEESPEEATRDWADLPRDALLTALHSLGHVDILTGAAQVCGPWARAAREEPELWRRVDLRFHGGLISSRRAVDLNRMAREAVIRGAGQCEAFWGEGALDHSVLSLLRDTGALSLKSLRLISCEWIYDVPLALTITKFTLLEELELSNCRGDFPKTCAASGKACPLLKRLRLSSKRFIKHSPVPTDGEATAIATTMPGLRSLQLFAKRLSNGGLAAILDGCPLLESLDIRHCFNIVMNYEMRARCSRVKTLRRPHDPTDDYDLEFSSPDMNDPWARMRPQTEYYDEWEFSSR</sequence>